<dbReference type="InterPro" id="IPR036890">
    <property type="entry name" value="HATPase_C_sf"/>
</dbReference>
<keyword evidence="4" id="KW-0418">Kinase</keyword>
<dbReference type="InterPro" id="IPR003594">
    <property type="entry name" value="HATPase_dom"/>
</dbReference>
<dbReference type="GO" id="GO:0004674">
    <property type="term" value="F:protein serine/threonine kinase activity"/>
    <property type="evidence" value="ECO:0007669"/>
    <property type="project" value="UniProtKB-KW"/>
</dbReference>
<keyword evidence="4" id="KW-0808">Transferase</keyword>
<reference evidence="4" key="1">
    <citation type="submission" date="2021-06" db="EMBL/GenBank/DDBJ databases">
        <authorList>
            <person name="Arsene-Ploetze F."/>
        </authorList>
    </citation>
    <scope>NUCLEOTIDE SEQUENCE</scope>
    <source>
        <strain evidence="4">SBRY1</strain>
    </source>
</reference>
<accession>A0A9W4H476</accession>
<dbReference type="EMBL" id="CAJVAX010000019">
    <property type="protein sequence ID" value="CAG7649362.1"/>
    <property type="molecule type" value="Genomic_DNA"/>
</dbReference>
<feature type="domain" description="Histidine kinase/HSP90-like ATPase" evidence="3">
    <location>
        <begin position="29"/>
        <end position="140"/>
    </location>
</feature>
<comment type="caution">
    <text evidence="4">The sequence shown here is derived from an EMBL/GenBank/DDBJ whole genome shotgun (WGS) entry which is preliminary data.</text>
</comment>
<evidence type="ECO:0000256" key="2">
    <source>
        <dbReference type="SAM" id="MobiDB-lite"/>
    </source>
</evidence>
<protein>
    <submittedName>
        <fullName evidence="4">Non-specific serine/threonine protein kinase</fullName>
        <ecNumber evidence="4">2.7.11.1</ecNumber>
    </submittedName>
</protein>
<keyword evidence="5" id="KW-1185">Reference proteome</keyword>
<keyword evidence="1 4" id="KW-0723">Serine/threonine-protein kinase</keyword>
<gene>
    <name evidence="4" type="ORF">SBRY_50077</name>
</gene>
<feature type="region of interest" description="Disordered" evidence="2">
    <location>
        <begin position="1"/>
        <end position="27"/>
    </location>
</feature>
<dbReference type="InterPro" id="IPR050267">
    <property type="entry name" value="Anti-sigma-factor_SerPK"/>
</dbReference>
<dbReference type="PANTHER" id="PTHR35526:SF3">
    <property type="entry name" value="ANTI-SIGMA-F FACTOR RSBW"/>
    <property type="match status" value="1"/>
</dbReference>
<evidence type="ECO:0000256" key="1">
    <source>
        <dbReference type="ARBA" id="ARBA00022527"/>
    </source>
</evidence>
<name>A0A9W4H476_9ACTN</name>
<dbReference type="CDD" id="cd16936">
    <property type="entry name" value="HATPase_RsbW-like"/>
    <property type="match status" value="1"/>
</dbReference>
<dbReference type="AlphaFoldDB" id="A0A9W4H476"/>
<dbReference type="Proteomes" id="UP001153328">
    <property type="component" value="Unassembled WGS sequence"/>
</dbReference>
<evidence type="ECO:0000259" key="3">
    <source>
        <dbReference type="Pfam" id="PF13581"/>
    </source>
</evidence>
<evidence type="ECO:0000313" key="5">
    <source>
        <dbReference type="Proteomes" id="UP001153328"/>
    </source>
</evidence>
<dbReference type="Pfam" id="PF13581">
    <property type="entry name" value="HATPase_c_2"/>
    <property type="match status" value="1"/>
</dbReference>
<organism evidence="4 5">
    <name type="scientific">Actinacidiphila bryophytorum</name>
    <dbReference type="NCBI Taxonomy" id="1436133"/>
    <lineage>
        <taxon>Bacteria</taxon>
        <taxon>Bacillati</taxon>
        <taxon>Actinomycetota</taxon>
        <taxon>Actinomycetes</taxon>
        <taxon>Kitasatosporales</taxon>
        <taxon>Streptomycetaceae</taxon>
        <taxon>Actinacidiphila</taxon>
    </lineage>
</organism>
<sequence>MASPITGTGLKAPQHSTKATVGASAARDFASRPESVSEVRAFTRDALAGLDLAVDDVVLCVTELATNAVRHGTQHEGTFHLNILVDRAKLRAECHDSGSKRPTLLAPSDADEGGRGLLLVQVLTSRWGVVSRPSGKCVWFEIDGDTSVLQGRLRGGRGDS</sequence>
<dbReference type="EC" id="2.7.11.1" evidence="4"/>
<evidence type="ECO:0000313" key="4">
    <source>
        <dbReference type="EMBL" id="CAG7649362.1"/>
    </source>
</evidence>
<dbReference type="PANTHER" id="PTHR35526">
    <property type="entry name" value="ANTI-SIGMA-F FACTOR RSBW-RELATED"/>
    <property type="match status" value="1"/>
</dbReference>
<proteinExistence type="predicted"/>
<dbReference type="SUPFAM" id="SSF55874">
    <property type="entry name" value="ATPase domain of HSP90 chaperone/DNA topoisomerase II/histidine kinase"/>
    <property type="match status" value="1"/>
</dbReference>
<dbReference type="Gene3D" id="3.30.565.10">
    <property type="entry name" value="Histidine kinase-like ATPase, C-terminal domain"/>
    <property type="match status" value="1"/>
</dbReference>